<sequence>MEEAKKKGIEYKAVVLQNGDTLKQLLAQSRYLLYKSQSKWTKEQQDSAVILFQRYPDIKLAYTLAQKLSWIYSNTMDKTGI</sequence>
<feature type="domain" description="Transposase IS204/IS1001/IS1096/IS1165 DDE" evidence="1">
    <location>
        <begin position="20"/>
        <end position="75"/>
    </location>
</feature>
<dbReference type="EMBL" id="FXSZ01000017">
    <property type="protein sequence ID" value="SMO84600.1"/>
    <property type="molecule type" value="Genomic_DNA"/>
</dbReference>
<reference evidence="2 3" key="1">
    <citation type="submission" date="2017-05" db="EMBL/GenBank/DDBJ databases">
        <authorList>
            <person name="Varghese N."/>
            <person name="Submissions S."/>
        </authorList>
    </citation>
    <scope>NUCLEOTIDE SEQUENCE [LARGE SCALE GENOMIC DNA]</scope>
    <source>
        <strain evidence="2 3">DSM 21342</strain>
    </source>
</reference>
<dbReference type="AlphaFoldDB" id="A0A521EN96"/>
<evidence type="ECO:0000313" key="2">
    <source>
        <dbReference type="EMBL" id="SMO84600.1"/>
    </source>
</evidence>
<organism evidence="2 3">
    <name type="scientific">Solitalea koreensis</name>
    <dbReference type="NCBI Taxonomy" id="543615"/>
    <lineage>
        <taxon>Bacteria</taxon>
        <taxon>Pseudomonadati</taxon>
        <taxon>Bacteroidota</taxon>
        <taxon>Sphingobacteriia</taxon>
        <taxon>Sphingobacteriales</taxon>
        <taxon>Sphingobacteriaceae</taxon>
        <taxon>Solitalea</taxon>
    </lineage>
</organism>
<name>A0A521EN96_9SPHI</name>
<dbReference type="InterPro" id="IPR002560">
    <property type="entry name" value="Transposase_DDE"/>
</dbReference>
<protein>
    <submittedName>
        <fullName evidence="2">Transposase</fullName>
    </submittedName>
</protein>
<dbReference type="Proteomes" id="UP000315971">
    <property type="component" value="Unassembled WGS sequence"/>
</dbReference>
<evidence type="ECO:0000313" key="3">
    <source>
        <dbReference type="Proteomes" id="UP000315971"/>
    </source>
</evidence>
<dbReference type="Pfam" id="PF01610">
    <property type="entry name" value="DDE_Tnp_ISL3"/>
    <property type="match status" value="1"/>
</dbReference>
<evidence type="ECO:0000259" key="1">
    <source>
        <dbReference type="Pfam" id="PF01610"/>
    </source>
</evidence>
<dbReference type="OrthoDB" id="2110692at2"/>
<accession>A0A521EN96</accession>
<keyword evidence="3" id="KW-1185">Reference proteome</keyword>
<gene>
    <name evidence="2" type="ORF">SAMN06265350_1172</name>
</gene>
<proteinExistence type="predicted"/>